<dbReference type="AlphaFoldDB" id="A0A2T7UGV5"/>
<feature type="domain" description="N,N-dimethylformamidase beta subunit-like C-terminal" evidence="1">
    <location>
        <begin position="306"/>
        <end position="739"/>
    </location>
</feature>
<dbReference type="STRING" id="1293045.H663_02830"/>
<dbReference type="Pfam" id="PF20254">
    <property type="entry name" value="DMFA2_C"/>
    <property type="match status" value="1"/>
</dbReference>
<comment type="caution">
    <text evidence="2">The sequence shown here is derived from an EMBL/GenBank/DDBJ whole genome shotgun (WGS) entry which is preliminary data.</text>
</comment>
<reference evidence="2" key="1">
    <citation type="submission" date="2017-04" db="EMBL/GenBank/DDBJ databases">
        <title>Unexpected and diverse lifestyles within the genus Limnohabitans.</title>
        <authorList>
            <person name="Kasalicky V."/>
            <person name="Mehrshad M."/>
            <person name="Andrei S.-A."/>
            <person name="Salcher M."/>
            <person name="Kratochvilova H."/>
            <person name="Simek K."/>
            <person name="Ghai R."/>
        </authorList>
    </citation>
    <scope>NUCLEOTIDE SEQUENCE [LARGE SCALE GENOMIC DNA]</scope>
    <source>
        <strain evidence="2">II-D5</strain>
    </source>
</reference>
<dbReference type="SUPFAM" id="SSF52317">
    <property type="entry name" value="Class I glutamine amidotransferase-like"/>
    <property type="match status" value="1"/>
</dbReference>
<keyword evidence="3" id="KW-1185">Reference proteome</keyword>
<dbReference type="InterPro" id="IPR029062">
    <property type="entry name" value="Class_I_gatase-like"/>
</dbReference>
<dbReference type="InterPro" id="IPR013320">
    <property type="entry name" value="ConA-like_dom_sf"/>
</dbReference>
<dbReference type="InterPro" id="IPR046540">
    <property type="entry name" value="DMFA2_C"/>
</dbReference>
<accession>A0A2T7UGV5</accession>
<evidence type="ECO:0000313" key="3">
    <source>
        <dbReference type="Proteomes" id="UP000037507"/>
    </source>
</evidence>
<organism evidence="2 3">
    <name type="scientific">Limnohabitans planktonicus II-D5</name>
    <dbReference type="NCBI Taxonomy" id="1293045"/>
    <lineage>
        <taxon>Bacteria</taxon>
        <taxon>Pseudomonadati</taxon>
        <taxon>Pseudomonadota</taxon>
        <taxon>Betaproteobacteria</taxon>
        <taxon>Burkholderiales</taxon>
        <taxon>Comamonadaceae</taxon>
        <taxon>Limnohabitans</taxon>
    </lineage>
</organism>
<dbReference type="OrthoDB" id="505641at2"/>
<evidence type="ECO:0000259" key="1">
    <source>
        <dbReference type="Pfam" id="PF20254"/>
    </source>
</evidence>
<dbReference type="Gene3D" id="2.60.120.200">
    <property type="match status" value="1"/>
</dbReference>
<name>A0A2T7UGV5_9BURK</name>
<proteinExistence type="predicted"/>
<protein>
    <submittedName>
        <fullName evidence="2">N,N-dimethylformamidase</fullName>
    </submittedName>
</protein>
<sequence>MAQIRIHGYTDQLSVKAGHSVTAHISAEGVNQVQAQLVKLIHGDENPEGPGFIEQEIDSPINQAWPVTRQYIQAGNFLRVDDPQGRLNSTGAMTLHAFVYATIPQVGRQVILGNWDIDRQSGFALGINTQGLLEFWLGDGAQVDAVVAEVPLMAKIWYFVAATYDPASGLATVHQEAVLNRYNSLLSKIVPLDYRSHVQTRMRVKPAVGTSFLIAGAHDRNPSRGDFVAQCFNGKIDRPGIMKGVADEAVMAQLRSGQASHHDLTLAYWDTSAGYTDHGIGDTVYDQGPYLLHAQGVNCPVRGQTGWNWNGRNDCYRLAFHEYGGVEFHDDAMTDCQWAPTLTLDVPVDLKSGVYAIRLRPTAQDNHPEAGAMAEEYLPIFVRAAQPKAALAMLMPTASYMAYANAQLTFEIPVAQSITACVPIFQAIDIDYYKNGLQFGLSTYDAHRSGHGVCYTSRRRPIINMRPKCRMPGVAWPWQFPADLSVIAWLEKMGYDYEVVTDEDLHHEGADALKPYKAVINGTHAEYYSEPMLDATEDYLAEGGRILYLSGNGYYWVVGFKPDMPWVMEVRKLEAGSRAWQARPGEHYLATTGERSGLWRHRNRAPQKLVGTGFASEGMDESVPFRRMPDSYHKSVSWIFEGVTEEVFGDFGLAGHGAAGVEIDRYDLTLGTPPHARILATSEGFSDNYPLVQEEIMYNHPGMGGTQNPSVRSDIVYFTTPNNGAVFSPSSIAWGQALPCRDFDNPVSTIMKNVVDAFIQEGELPGMAFCAEEKQWR</sequence>
<dbReference type="RefSeq" id="WP_053169667.1">
    <property type="nucleotide sequence ID" value="NZ_LFYT02000004.1"/>
</dbReference>
<evidence type="ECO:0000313" key="2">
    <source>
        <dbReference type="EMBL" id="PVE43935.1"/>
    </source>
</evidence>
<dbReference type="EMBL" id="LFYT02000004">
    <property type="protein sequence ID" value="PVE43935.1"/>
    <property type="molecule type" value="Genomic_DNA"/>
</dbReference>
<dbReference type="Proteomes" id="UP000037507">
    <property type="component" value="Unassembled WGS sequence"/>
</dbReference>
<dbReference type="SUPFAM" id="SSF49899">
    <property type="entry name" value="Concanavalin A-like lectins/glucanases"/>
    <property type="match status" value="1"/>
</dbReference>
<gene>
    <name evidence="2" type="ORF">H663_004915</name>
</gene>